<accession>A0AAE3NT81</accession>
<dbReference type="AlphaFoldDB" id="A0AAE3NT81"/>
<sequence>MIRLSPSLALGLALTLALLATPLAAQEVDETAPAIAAVLDEARAECAAEAAAGGPKPRLEMETGAMTWTDLDGDGPPNDLVIDFNRIMCSATYSLWHGSGGSRLVFVLNGEIARTWTGGTWRVTEYGGQPLILIGRHGTYCDSYGARGCVQAILADGAGFSTVIAGARPLEEGG</sequence>
<organism evidence="2 3">
    <name type="scientific">Psychromarinibacter sediminicola</name>
    <dbReference type="NCBI Taxonomy" id="3033385"/>
    <lineage>
        <taxon>Bacteria</taxon>
        <taxon>Pseudomonadati</taxon>
        <taxon>Pseudomonadota</taxon>
        <taxon>Alphaproteobacteria</taxon>
        <taxon>Rhodobacterales</taxon>
        <taxon>Paracoccaceae</taxon>
        <taxon>Psychromarinibacter</taxon>
    </lineage>
</organism>
<evidence type="ECO:0000313" key="3">
    <source>
        <dbReference type="Proteomes" id="UP001220964"/>
    </source>
</evidence>
<name>A0AAE3NT81_9RHOB</name>
<proteinExistence type="predicted"/>
<comment type="caution">
    <text evidence="2">The sequence shown here is derived from an EMBL/GenBank/DDBJ whole genome shotgun (WGS) entry which is preliminary data.</text>
</comment>
<keyword evidence="1" id="KW-0732">Signal</keyword>
<keyword evidence="3" id="KW-1185">Reference proteome</keyword>
<dbReference type="RefSeq" id="WP_275568122.1">
    <property type="nucleotide sequence ID" value="NZ_JARGYC010000039.1"/>
</dbReference>
<reference evidence="2" key="1">
    <citation type="submission" date="2023-03" db="EMBL/GenBank/DDBJ databases">
        <title>Multiphase analysis and comparison of six strains from genera Psychromarinibacter, Lutimaribacter, and Maritimibacter, including a novel species: Psychromarinibacter sediminicola sp. nov.</title>
        <authorList>
            <person name="Wang Y.-H."/>
            <person name="Ye M.-Q."/>
            <person name="Du Z.-J."/>
        </authorList>
    </citation>
    <scope>NUCLEOTIDE SEQUENCE</scope>
    <source>
        <strain evidence="2">C21-152</strain>
    </source>
</reference>
<dbReference type="EMBL" id="JARGYC010000039">
    <property type="protein sequence ID" value="MDF0601984.1"/>
    <property type="molecule type" value="Genomic_DNA"/>
</dbReference>
<feature type="signal peptide" evidence="1">
    <location>
        <begin position="1"/>
        <end position="25"/>
    </location>
</feature>
<evidence type="ECO:0000256" key="1">
    <source>
        <dbReference type="SAM" id="SignalP"/>
    </source>
</evidence>
<dbReference type="Proteomes" id="UP001220964">
    <property type="component" value="Unassembled WGS sequence"/>
</dbReference>
<protein>
    <submittedName>
        <fullName evidence="2">Uncharacterized protein</fullName>
    </submittedName>
</protein>
<evidence type="ECO:0000313" key="2">
    <source>
        <dbReference type="EMBL" id="MDF0601984.1"/>
    </source>
</evidence>
<feature type="chain" id="PRO_5042296866" evidence="1">
    <location>
        <begin position="26"/>
        <end position="174"/>
    </location>
</feature>
<gene>
    <name evidence="2" type="ORF">P1J78_14665</name>
</gene>